<keyword evidence="3 6" id="KW-0812">Transmembrane</keyword>
<dbReference type="RefSeq" id="WP_118647688.1">
    <property type="nucleotide sequence ID" value="NZ_CP060635.1"/>
</dbReference>
<keyword evidence="5 6" id="KW-0472">Membrane</keyword>
<name>A0A7G9G999_9FIRM</name>
<gene>
    <name evidence="7" type="ORF">H9Q79_10560</name>
</gene>
<evidence type="ECO:0000256" key="1">
    <source>
        <dbReference type="ARBA" id="ARBA00004651"/>
    </source>
</evidence>
<dbReference type="GO" id="GO:0022857">
    <property type="term" value="F:transmembrane transporter activity"/>
    <property type="evidence" value="ECO:0007669"/>
    <property type="project" value="InterPro"/>
</dbReference>
<evidence type="ECO:0000313" key="8">
    <source>
        <dbReference type="Proteomes" id="UP000515860"/>
    </source>
</evidence>
<dbReference type="AlphaFoldDB" id="A0A7G9G999"/>
<feature type="transmembrane region" description="Helical" evidence="6">
    <location>
        <begin position="20"/>
        <end position="39"/>
    </location>
</feature>
<keyword evidence="2" id="KW-1003">Cell membrane</keyword>
<dbReference type="PROSITE" id="PS51257">
    <property type="entry name" value="PROKAR_LIPOPROTEIN"/>
    <property type="match status" value="1"/>
</dbReference>
<feature type="transmembrane region" description="Helical" evidence="6">
    <location>
        <begin position="134"/>
        <end position="152"/>
    </location>
</feature>
<protein>
    <submittedName>
        <fullName evidence="7">ABC transporter permease</fullName>
    </submittedName>
</protein>
<reference evidence="7 8" key="1">
    <citation type="submission" date="2020-08" db="EMBL/GenBank/DDBJ databases">
        <authorList>
            <person name="Liu C."/>
            <person name="Sun Q."/>
        </authorList>
    </citation>
    <scope>NUCLEOTIDE SEQUENCE [LARGE SCALE GENOMIC DNA]</scope>
    <source>
        <strain evidence="7 8">NSJ-29</strain>
    </source>
</reference>
<feature type="transmembrane region" description="Helical" evidence="6">
    <location>
        <begin position="216"/>
        <end position="235"/>
    </location>
</feature>
<organism evidence="7 8">
    <name type="scientific">Wansuia hejianensis</name>
    <dbReference type="NCBI Taxonomy" id="2763667"/>
    <lineage>
        <taxon>Bacteria</taxon>
        <taxon>Bacillati</taxon>
        <taxon>Bacillota</taxon>
        <taxon>Clostridia</taxon>
        <taxon>Lachnospirales</taxon>
        <taxon>Lachnospiraceae</taxon>
        <taxon>Wansuia</taxon>
    </lineage>
</organism>
<dbReference type="CDD" id="cd06579">
    <property type="entry name" value="TM_PBP1_transp_AraH_like"/>
    <property type="match status" value="1"/>
</dbReference>
<feature type="transmembrane region" description="Helical" evidence="6">
    <location>
        <begin position="45"/>
        <end position="65"/>
    </location>
</feature>
<keyword evidence="8" id="KW-1185">Reference proteome</keyword>
<dbReference type="KEGG" id="whj:H9Q79_10560"/>
<keyword evidence="4 6" id="KW-1133">Transmembrane helix</keyword>
<dbReference type="GO" id="GO:0005886">
    <property type="term" value="C:plasma membrane"/>
    <property type="evidence" value="ECO:0007669"/>
    <property type="project" value="UniProtKB-SubCell"/>
</dbReference>
<evidence type="ECO:0000256" key="4">
    <source>
        <dbReference type="ARBA" id="ARBA00022989"/>
    </source>
</evidence>
<dbReference type="PANTHER" id="PTHR32196">
    <property type="entry name" value="ABC TRANSPORTER PERMEASE PROTEIN YPHD-RELATED-RELATED"/>
    <property type="match status" value="1"/>
</dbReference>
<evidence type="ECO:0000256" key="2">
    <source>
        <dbReference type="ARBA" id="ARBA00022475"/>
    </source>
</evidence>
<feature type="transmembrane region" description="Helical" evidence="6">
    <location>
        <begin position="72"/>
        <end position="92"/>
    </location>
</feature>
<feature type="transmembrane region" description="Helical" evidence="6">
    <location>
        <begin position="164"/>
        <end position="185"/>
    </location>
</feature>
<sequence length="321" mass="33875">MNKTNTKKFDFKNIIRESAVLLVLIVIIIVFSCLSPQFFKISNFITILRQISILAIVSVGMTLVLISGGIDLSVGSIVSVVSVITSMAAVNLGMPAGAAILVGLVIGILMGLINGLMITLTGMPPMIGTLATQLVFRGLGFIICNGASIYHLPEGFKVFGQGYVGAVPVPVIIMAVVLLVFAFFLSKTYMGRYFYSVGSNSEATRLCGLNTRKIQILAYAMCGFLSAVGAIIMTSRVNSGQPKAGDGYEMDVLTACVVGGISINGGEGKIRHIIVGVLIIGILSNGLTIIGVSEYWQQVAKGLILAMAVAFDAVQKKRKAA</sequence>
<dbReference type="PANTHER" id="PTHR32196:SF72">
    <property type="entry name" value="RIBOSE IMPORT PERMEASE PROTEIN RBSC"/>
    <property type="match status" value="1"/>
</dbReference>
<evidence type="ECO:0000256" key="3">
    <source>
        <dbReference type="ARBA" id="ARBA00022692"/>
    </source>
</evidence>
<accession>A0A7G9G999</accession>
<evidence type="ECO:0000313" key="7">
    <source>
        <dbReference type="EMBL" id="QNM07381.1"/>
    </source>
</evidence>
<evidence type="ECO:0000256" key="5">
    <source>
        <dbReference type="ARBA" id="ARBA00023136"/>
    </source>
</evidence>
<dbReference type="EMBL" id="CP060635">
    <property type="protein sequence ID" value="QNM07381.1"/>
    <property type="molecule type" value="Genomic_DNA"/>
</dbReference>
<dbReference type="Proteomes" id="UP000515860">
    <property type="component" value="Chromosome"/>
</dbReference>
<dbReference type="Pfam" id="PF02653">
    <property type="entry name" value="BPD_transp_2"/>
    <property type="match status" value="1"/>
</dbReference>
<proteinExistence type="predicted"/>
<feature type="transmembrane region" description="Helical" evidence="6">
    <location>
        <begin position="273"/>
        <end position="292"/>
    </location>
</feature>
<comment type="subcellular location">
    <subcellularLocation>
        <location evidence="1">Cell membrane</location>
        <topology evidence="1">Multi-pass membrane protein</topology>
    </subcellularLocation>
</comment>
<dbReference type="InterPro" id="IPR001851">
    <property type="entry name" value="ABC_transp_permease"/>
</dbReference>
<evidence type="ECO:0000256" key="6">
    <source>
        <dbReference type="SAM" id="Phobius"/>
    </source>
</evidence>
<feature type="transmembrane region" description="Helical" evidence="6">
    <location>
        <begin position="98"/>
        <end position="122"/>
    </location>
</feature>